<dbReference type="PRINTS" id="PR00260">
    <property type="entry name" value="CHEMTRNSDUCR"/>
</dbReference>
<dbReference type="PROSITE" id="PS50885">
    <property type="entry name" value="HAMP"/>
    <property type="match status" value="1"/>
</dbReference>
<dbReference type="Gene3D" id="1.10.287.950">
    <property type="entry name" value="Methyl-accepting chemotaxis protein"/>
    <property type="match status" value="1"/>
</dbReference>
<evidence type="ECO:0000256" key="3">
    <source>
        <dbReference type="PROSITE-ProRule" id="PRU00284"/>
    </source>
</evidence>
<accession>A0A2C7A997</accession>
<dbReference type="PANTHER" id="PTHR32089">
    <property type="entry name" value="METHYL-ACCEPTING CHEMOTAXIS PROTEIN MCPB"/>
    <property type="match status" value="1"/>
</dbReference>
<reference evidence="7 8" key="1">
    <citation type="submission" date="2017-10" db="EMBL/GenBank/DDBJ databases">
        <authorList>
            <person name="Banno H."/>
            <person name="Chua N.-H."/>
        </authorList>
    </citation>
    <scope>NUCLEOTIDE SEQUENCE [LARGE SCALE GENOMIC DNA]</scope>
    <source>
        <strain evidence="7 8">YW11</strain>
    </source>
</reference>
<evidence type="ECO:0000256" key="2">
    <source>
        <dbReference type="ARBA" id="ARBA00029447"/>
    </source>
</evidence>
<evidence type="ECO:0008006" key="9">
    <source>
        <dbReference type="Google" id="ProtNLM"/>
    </source>
</evidence>
<name>A0A2C7A997_9PROT</name>
<dbReference type="SUPFAM" id="SSF58104">
    <property type="entry name" value="Methyl-accepting chemotaxis protein (MCP) signaling domain"/>
    <property type="match status" value="1"/>
</dbReference>
<dbReference type="GO" id="GO:0016020">
    <property type="term" value="C:membrane"/>
    <property type="evidence" value="ECO:0007669"/>
    <property type="project" value="InterPro"/>
</dbReference>
<keyword evidence="4" id="KW-0472">Membrane</keyword>
<evidence type="ECO:0000259" key="6">
    <source>
        <dbReference type="PROSITE" id="PS50885"/>
    </source>
</evidence>
<comment type="similarity">
    <text evidence="2">Belongs to the methyl-accepting chemotaxis (MCP) protein family.</text>
</comment>
<dbReference type="GO" id="GO:0004888">
    <property type="term" value="F:transmembrane signaling receptor activity"/>
    <property type="evidence" value="ECO:0007669"/>
    <property type="project" value="InterPro"/>
</dbReference>
<evidence type="ECO:0000256" key="4">
    <source>
        <dbReference type="SAM" id="Phobius"/>
    </source>
</evidence>
<feature type="domain" description="HAMP" evidence="6">
    <location>
        <begin position="219"/>
        <end position="272"/>
    </location>
</feature>
<dbReference type="Pfam" id="PF00015">
    <property type="entry name" value="MCPsignal"/>
    <property type="match status" value="1"/>
</dbReference>
<keyword evidence="4" id="KW-0812">Transmembrane</keyword>
<dbReference type="Proteomes" id="UP000223527">
    <property type="component" value="Unassembled WGS sequence"/>
</dbReference>
<keyword evidence="8" id="KW-1185">Reference proteome</keyword>
<feature type="domain" description="Methyl-accepting transducer" evidence="5">
    <location>
        <begin position="280"/>
        <end position="509"/>
    </location>
</feature>
<dbReference type="SMART" id="SM00283">
    <property type="entry name" value="MA"/>
    <property type="match status" value="1"/>
</dbReference>
<evidence type="ECO:0000259" key="5">
    <source>
        <dbReference type="PROSITE" id="PS50111"/>
    </source>
</evidence>
<dbReference type="Gene3D" id="6.10.340.10">
    <property type="match status" value="1"/>
</dbReference>
<gene>
    <name evidence="7" type="ORF">CR162_17650</name>
</gene>
<keyword evidence="1 3" id="KW-0807">Transducer</keyword>
<dbReference type="InterPro" id="IPR004089">
    <property type="entry name" value="MCPsignal_dom"/>
</dbReference>
<feature type="transmembrane region" description="Helical" evidence="4">
    <location>
        <begin position="20"/>
        <end position="43"/>
    </location>
</feature>
<feature type="transmembrane region" description="Helical" evidence="4">
    <location>
        <begin position="198"/>
        <end position="222"/>
    </location>
</feature>
<dbReference type="PROSITE" id="PS50111">
    <property type="entry name" value="CHEMOTAXIS_TRANSDUC_2"/>
    <property type="match status" value="1"/>
</dbReference>
<proteinExistence type="inferred from homology"/>
<organism evidence="7 8">
    <name type="scientific">Teichococcus rhizosphaerae</name>
    <dbReference type="NCBI Taxonomy" id="1335062"/>
    <lineage>
        <taxon>Bacteria</taxon>
        <taxon>Pseudomonadati</taxon>
        <taxon>Pseudomonadota</taxon>
        <taxon>Alphaproteobacteria</taxon>
        <taxon>Acetobacterales</taxon>
        <taxon>Roseomonadaceae</taxon>
        <taxon>Roseomonas</taxon>
    </lineage>
</organism>
<dbReference type="AlphaFoldDB" id="A0A2C7A997"/>
<dbReference type="GO" id="GO:0007165">
    <property type="term" value="P:signal transduction"/>
    <property type="evidence" value="ECO:0007669"/>
    <property type="project" value="UniProtKB-KW"/>
</dbReference>
<dbReference type="Pfam" id="PF00672">
    <property type="entry name" value="HAMP"/>
    <property type="match status" value="1"/>
</dbReference>
<dbReference type="SMART" id="SM00304">
    <property type="entry name" value="HAMP"/>
    <property type="match status" value="1"/>
</dbReference>
<sequence length="527" mass="55310">MRGGTSGPDRVSIWFGRIGARAMVIAALVLAVVLLLSGTALFTGQRQAALIERIGVGDRQVDAAVDALSQDVAEFSARFASVLAGVLRTTEAAPRLEEAGRQVLRSFGQVDTLLGQELDPALMGGGRDMRDRLPALMARIREALLSPEGEPLGPLHEEWLDHMTTYGRVAQAARVLVQDRDARSVEEAQALAAQARRVVLATGIAGLAVSALVLVVLVRLIARPVTRIAGAMDALSHGRLEAEVPETGRADQLGDMARAVVVFKESLLATQRLTGQAAENARRTAIATTQASDAIGQVSDGALTQLTELRQVGEALSQTREAIGEVVRTTALSNDRAQDAKALLEANLAKVRSLIGLVDAVGDDTERVTRIATTISKIATQTNILAINAAIEAARAGEHGRGLAVVAEEVRALAVSSEQLAQEIADVVLVAGRRTREGSGTAAAVGEDMDTLEHIVAESARLSGVIAVAMEQQQATVAELDARLDTLARIGQSNATAAEEITVTMIDLAKLASETRSAVESMAGRGA</sequence>
<dbReference type="InterPro" id="IPR004090">
    <property type="entry name" value="Chemotax_Me-accpt_rcpt"/>
</dbReference>
<dbReference type="PANTHER" id="PTHR32089:SF112">
    <property type="entry name" value="LYSOZYME-LIKE PROTEIN-RELATED"/>
    <property type="match status" value="1"/>
</dbReference>
<evidence type="ECO:0000313" key="7">
    <source>
        <dbReference type="EMBL" id="PHK93606.1"/>
    </source>
</evidence>
<dbReference type="InterPro" id="IPR003660">
    <property type="entry name" value="HAMP_dom"/>
</dbReference>
<dbReference type="GO" id="GO:0006935">
    <property type="term" value="P:chemotaxis"/>
    <property type="evidence" value="ECO:0007669"/>
    <property type="project" value="InterPro"/>
</dbReference>
<evidence type="ECO:0000256" key="1">
    <source>
        <dbReference type="ARBA" id="ARBA00023224"/>
    </source>
</evidence>
<protein>
    <recommendedName>
        <fullName evidence="9">Chemotaxis protein</fullName>
    </recommendedName>
</protein>
<dbReference type="EMBL" id="PDNU01000040">
    <property type="protein sequence ID" value="PHK93606.1"/>
    <property type="molecule type" value="Genomic_DNA"/>
</dbReference>
<evidence type="ECO:0000313" key="8">
    <source>
        <dbReference type="Proteomes" id="UP000223527"/>
    </source>
</evidence>
<keyword evidence="4" id="KW-1133">Transmembrane helix</keyword>
<comment type="caution">
    <text evidence="7">The sequence shown here is derived from an EMBL/GenBank/DDBJ whole genome shotgun (WGS) entry which is preliminary data.</text>
</comment>